<protein>
    <submittedName>
        <fullName evidence="1">Uncharacterized protein</fullName>
    </submittedName>
</protein>
<organism evidence="1">
    <name type="scientific">Polaromonas hydrogenivorans</name>
    <dbReference type="NCBI Taxonomy" id="335476"/>
    <lineage>
        <taxon>Bacteria</taxon>
        <taxon>Pseudomonadati</taxon>
        <taxon>Pseudomonadota</taxon>
        <taxon>Betaproteobacteria</taxon>
        <taxon>Burkholderiales</taxon>
        <taxon>Comamonadaceae</taxon>
        <taxon>Polaromonas</taxon>
    </lineage>
</organism>
<name>A0AAU7LPB6_9BURK</name>
<gene>
    <name evidence="1" type="ORF">ABLV49_16535</name>
</gene>
<dbReference type="EMBL" id="CP157675">
    <property type="protein sequence ID" value="XBP69479.1"/>
    <property type="molecule type" value="Genomic_DNA"/>
</dbReference>
<dbReference type="AlphaFoldDB" id="A0AAU7LPB6"/>
<proteinExistence type="predicted"/>
<sequence length="257" mass="29030">MQAQRITIALIDHSAGFETSPDRVRLSDLADFSTDVAAFFRGDGKEVDTKTLEVAIRKGSLAIESMPLSAAPRLFGDLSALLVTELLDGVDAKRREVMERWQRAARQTRQLAYRITASFLERPILIDSESDYHSDDADQWVQVERYIRGEIQDLGGATKANAHVKLPDGRTLKVTTERNVLKDDTVNRLYKVAMLRIKADYNVVTRDLRNARLVEFVEYAPKVDEDELARLMRRGATAWKDVPDATAWVDELRGGTH</sequence>
<accession>A0AAU7LPB6</accession>
<reference evidence="1" key="1">
    <citation type="submission" date="2024-05" db="EMBL/GenBank/DDBJ databases">
        <authorList>
            <person name="Bunk B."/>
            <person name="Swiderski J."/>
            <person name="Sproer C."/>
            <person name="Thiel V."/>
        </authorList>
    </citation>
    <scope>NUCLEOTIDE SEQUENCE</scope>
    <source>
        <strain evidence="1">DSM 17735</strain>
    </source>
</reference>
<dbReference type="RefSeq" id="WP_349278120.1">
    <property type="nucleotide sequence ID" value="NZ_CBCSCU010000009.1"/>
</dbReference>
<evidence type="ECO:0000313" key="1">
    <source>
        <dbReference type="EMBL" id="XBP69479.1"/>
    </source>
</evidence>